<sequence length="377" mass="43061">MSIHWFIFIAGVIVFLQGRMFRMFGQKRLEYERYFNVRACYVGEEAEMVERLSNRKPLPVPWLRLESLIHAGLRFYSPFQLEVVDGTYFQYHKSFFSLMPYTQITRRHKVVCEKRGCYRLSSATLTCGDPLGLFTASTRLTLDTELLVYPRPIPLEDIELPSHSWQGDFTVRRWIVDDPFVTAGTRDYRFGDPLNGINWKATARTGRLQVHQRDFTADHRVMIYVNSEDHALMWDQVNDEELIEEGIAYAAALIQYAVAQGLETGFGTNAYTVDAPKEPVRIEPQRGEAHTTYLLDTLARLVVARSIPFDTFLEEEAARHASNLDILIVSAYVSDKMKPPMERLRQIGNSVTVIPLRKRQDAAAVPEAASAEAGESA</sequence>
<dbReference type="RefSeq" id="WP_131015876.1">
    <property type="nucleotide sequence ID" value="NZ_SIRE01000017.1"/>
</dbReference>
<dbReference type="AlphaFoldDB" id="A0A4V6MSF2"/>
<reference evidence="3 4" key="1">
    <citation type="submission" date="2019-02" db="EMBL/GenBank/DDBJ databases">
        <title>Paenibacillus sp. nov., isolated from surface-sterilized tissue of Thalictrum simplex L.</title>
        <authorList>
            <person name="Tuo L."/>
        </authorList>
    </citation>
    <scope>NUCLEOTIDE SEQUENCE [LARGE SCALE GENOMIC DNA]</scope>
    <source>
        <strain evidence="3 4">N2SHLJ1</strain>
    </source>
</reference>
<gene>
    <name evidence="3" type="ORF">EYB31_23585</name>
</gene>
<keyword evidence="4" id="KW-1185">Reference proteome</keyword>
<keyword evidence="1" id="KW-1133">Transmembrane helix</keyword>
<keyword evidence="1" id="KW-0472">Membrane</keyword>
<evidence type="ECO:0000313" key="3">
    <source>
        <dbReference type="EMBL" id="TBL75386.1"/>
    </source>
</evidence>
<dbReference type="PANTHER" id="PTHR34351">
    <property type="entry name" value="SLR1927 PROTEIN-RELATED"/>
    <property type="match status" value="1"/>
</dbReference>
<dbReference type="Pfam" id="PF01882">
    <property type="entry name" value="DUF58"/>
    <property type="match status" value="1"/>
</dbReference>
<name>A0A4V6MSF2_9BACL</name>
<evidence type="ECO:0000259" key="2">
    <source>
        <dbReference type="Pfam" id="PF01882"/>
    </source>
</evidence>
<comment type="caution">
    <text evidence="3">The sequence shown here is derived from an EMBL/GenBank/DDBJ whole genome shotgun (WGS) entry which is preliminary data.</text>
</comment>
<accession>A0A4V6MSF2</accession>
<dbReference type="OrthoDB" id="9789943at2"/>
<evidence type="ECO:0000256" key="1">
    <source>
        <dbReference type="SAM" id="Phobius"/>
    </source>
</evidence>
<dbReference type="PANTHER" id="PTHR34351:SF2">
    <property type="entry name" value="DUF58 DOMAIN-CONTAINING PROTEIN"/>
    <property type="match status" value="1"/>
</dbReference>
<feature type="domain" description="DUF58" evidence="2">
    <location>
        <begin position="185"/>
        <end position="359"/>
    </location>
</feature>
<dbReference type="InterPro" id="IPR002881">
    <property type="entry name" value="DUF58"/>
</dbReference>
<protein>
    <submittedName>
        <fullName evidence="3">DUF58 domain-containing protein</fullName>
    </submittedName>
</protein>
<proteinExistence type="predicted"/>
<keyword evidence="1" id="KW-0812">Transmembrane</keyword>
<dbReference type="Proteomes" id="UP000293142">
    <property type="component" value="Unassembled WGS sequence"/>
</dbReference>
<organism evidence="3 4">
    <name type="scientific">Paenibacillus thalictri</name>
    <dbReference type="NCBI Taxonomy" id="2527873"/>
    <lineage>
        <taxon>Bacteria</taxon>
        <taxon>Bacillati</taxon>
        <taxon>Bacillota</taxon>
        <taxon>Bacilli</taxon>
        <taxon>Bacillales</taxon>
        <taxon>Paenibacillaceae</taxon>
        <taxon>Paenibacillus</taxon>
    </lineage>
</organism>
<evidence type="ECO:0000313" key="4">
    <source>
        <dbReference type="Proteomes" id="UP000293142"/>
    </source>
</evidence>
<dbReference type="EMBL" id="SIRE01000017">
    <property type="protein sequence ID" value="TBL75386.1"/>
    <property type="molecule type" value="Genomic_DNA"/>
</dbReference>
<feature type="transmembrane region" description="Helical" evidence="1">
    <location>
        <begin position="6"/>
        <end position="24"/>
    </location>
</feature>